<feature type="chain" id="PRO_5008901464" description="Cupin type-1 domain-containing protein" evidence="1">
    <location>
        <begin position="35"/>
        <end position="237"/>
    </location>
</feature>
<feature type="signal peptide" evidence="1">
    <location>
        <begin position="1"/>
        <end position="34"/>
    </location>
</feature>
<accession>A0A1D2ABC7</accession>
<dbReference type="AlphaFoldDB" id="A0A1D2ABC7"/>
<dbReference type="SUPFAM" id="SSF51182">
    <property type="entry name" value="RmlC-like cupins"/>
    <property type="match status" value="1"/>
</dbReference>
<evidence type="ECO:0000259" key="2">
    <source>
        <dbReference type="SMART" id="SM00835"/>
    </source>
</evidence>
<dbReference type="InterPro" id="IPR006045">
    <property type="entry name" value="Cupin_1"/>
</dbReference>
<sequence length="237" mass="24995">SNPFNIQAFIYSTMNDKIALVFLALAVSCAGAQAAVTSETLEAIPASQFVYTPPTPSPNALSVGGVSQRRTAREWPALEGLGISQTSFTLEPCAVRSPHIHQNAAGLLYAINAESLMVGFVQENGTAVENTITSGTSAVFPQGLVHYQYNTGCSPATYTITYNDAQGATVNIVPALVNLPQAVVMASLNISEMAYAELVLGAPTTNFIAEADECMAKCMVKSQSTQGRRLLGAQPEM</sequence>
<protein>
    <recommendedName>
        <fullName evidence="2">Cupin type-1 domain-containing protein</fullName>
    </recommendedName>
</protein>
<name>A0A1D2ABC7_AUXPR</name>
<feature type="non-terminal residue" evidence="3">
    <location>
        <position position="1"/>
    </location>
</feature>
<dbReference type="SMART" id="SM00835">
    <property type="entry name" value="Cupin_1"/>
    <property type="match status" value="1"/>
</dbReference>
<dbReference type="PANTHER" id="PTHR31238">
    <property type="entry name" value="GERMIN-LIKE PROTEIN SUBFAMILY 3 MEMBER 3"/>
    <property type="match status" value="1"/>
</dbReference>
<gene>
    <name evidence="3" type="ORF">g.7136</name>
</gene>
<dbReference type="InterPro" id="IPR014710">
    <property type="entry name" value="RmlC-like_jellyroll"/>
</dbReference>
<keyword evidence="1" id="KW-0732">Signal</keyword>
<feature type="domain" description="Cupin type-1" evidence="2">
    <location>
        <begin position="58"/>
        <end position="196"/>
    </location>
</feature>
<dbReference type="EMBL" id="GDKF01002397">
    <property type="protein sequence ID" value="JAT76225.1"/>
    <property type="molecule type" value="Transcribed_RNA"/>
</dbReference>
<reference evidence="3" key="1">
    <citation type="submission" date="2015-08" db="EMBL/GenBank/DDBJ databases">
        <authorList>
            <person name="Babu N.S."/>
            <person name="Beckwith C.J."/>
            <person name="Beseler K.G."/>
            <person name="Brison A."/>
            <person name="Carone J.V."/>
            <person name="Caskin T.P."/>
            <person name="Diamond M."/>
            <person name="Durham M.E."/>
            <person name="Foxe J.M."/>
            <person name="Go M."/>
            <person name="Henderson B.A."/>
            <person name="Jones I.B."/>
            <person name="McGettigan J.A."/>
            <person name="Micheletti S.J."/>
            <person name="Nasrallah M.E."/>
            <person name="Ortiz D."/>
            <person name="Piller C.R."/>
            <person name="Privatt S.R."/>
            <person name="Schneider S.L."/>
            <person name="Sharp S."/>
            <person name="Smith T.C."/>
            <person name="Stanton J.D."/>
            <person name="Ullery H.E."/>
            <person name="Wilson R.J."/>
            <person name="Serrano M.G."/>
            <person name="Buck G."/>
            <person name="Lee V."/>
            <person name="Wang Y."/>
            <person name="Carvalho R."/>
            <person name="Voegtly L."/>
            <person name="Shi R."/>
            <person name="Duckworth R."/>
            <person name="Johnson A."/>
            <person name="Loviza R."/>
            <person name="Walstead R."/>
            <person name="Shah Z."/>
            <person name="Kiflezghi M."/>
            <person name="Wade K."/>
            <person name="Ball S.L."/>
            <person name="Bradley K.W."/>
            <person name="Asai D.J."/>
            <person name="Bowman C.A."/>
            <person name="Russell D.A."/>
            <person name="Pope W.H."/>
            <person name="Jacobs-Sera D."/>
            <person name="Hendrix R.W."/>
            <person name="Hatfull G.F."/>
        </authorList>
    </citation>
    <scope>NUCLEOTIDE SEQUENCE</scope>
</reference>
<dbReference type="InterPro" id="IPR011051">
    <property type="entry name" value="RmlC_Cupin_sf"/>
</dbReference>
<proteinExistence type="predicted"/>
<evidence type="ECO:0000256" key="1">
    <source>
        <dbReference type="SAM" id="SignalP"/>
    </source>
</evidence>
<dbReference type="Pfam" id="PF00190">
    <property type="entry name" value="Cupin_1"/>
    <property type="match status" value="1"/>
</dbReference>
<organism evidence="3">
    <name type="scientific">Auxenochlorella protothecoides</name>
    <name type="common">Green microalga</name>
    <name type="synonym">Chlorella protothecoides</name>
    <dbReference type="NCBI Taxonomy" id="3075"/>
    <lineage>
        <taxon>Eukaryota</taxon>
        <taxon>Viridiplantae</taxon>
        <taxon>Chlorophyta</taxon>
        <taxon>core chlorophytes</taxon>
        <taxon>Trebouxiophyceae</taxon>
        <taxon>Chlorellales</taxon>
        <taxon>Chlorellaceae</taxon>
        <taxon>Auxenochlorella</taxon>
    </lineage>
</organism>
<evidence type="ECO:0000313" key="3">
    <source>
        <dbReference type="EMBL" id="JAT76225.1"/>
    </source>
</evidence>
<dbReference type="Gene3D" id="2.60.120.10">
    <property type="entry name" value="Jelly Rolls"/>
    <property type="match status" value="1"/>
</dbReference>